<feature type="compositionally biased region" description="Basic and acidic residues" evidence="1">
    <location>
        <begin position="341"/>
        <end position="370"/>
    </location>
</feature>
<evidence type="ECO:0000313" key="2">
    <source>
        <dbReference type="EMBL" id="WVZ78760.1"/>
    </source>
</evidence>
<organism evidence="2 3">
    <name type="scientific">Paspalum notatum var. saurae</name>
    <dbReference type="NCBI Taxonomy" id="547442"/>
    <lineage>
        <taxon>Eukaryota</taxon>
        <taxon>Viridiplantae</taxon>
        <taxon>Streptophyta</taxon>
        <taxon>Embryophyta</taxon>
        <taxon>Tracheophyta</taxon>
        <taxon>Spermatophyta</taxon>
        <taxon>Magnoliopsida</taxon>
        <taxon>Liliopsida</taxon>
        <taxon>Poales</taxon>
        <taxon>Poaceae</taxon>
        <taxon>PACMAD clade</taxon>
        <taxon>Panicoideae</taxon>
        <taxon>Andropogonodae</taxon>
        <taxon>Paspaleae</taxon>
        <taxon>Paspalinae</taxon>
        <taxon>Paspalum</taxon>
    </lineage>
</organism>
<accession>A0AAQ3WYT7</accession>
<dbReference type="EMBL" id="CP144750">
    <property type="protein sequence ID" value="WVZ78760.1"/>
    <property type="molecule type" value="Genomic_DNA"/>
</dbReference>
<keyword evidence="3" id="KW-1185">Reference proteome</keyword>
<gene>
    <name evidence="2" type="ORF">U9M48_026416</name>
</gene>
<dbReference type="PANTHER" id="PTHR33087">
    <property type="entry name" value="OS07G0539200 PROTEIN"/>
    <property type="match status" value="1"/>
</dbReference>
<protein>
    <submittedName>
        <fullName evidence="2">Uncharacterized protein</fullName>
    </submittedName>
</protein>
<dbReference type="InterPro" id="IPR053253">
    <property type="entry name" value="Sex_diff_modulator"/>
</dbReference>
<reference evidence="2 3" key="1">
    <citation type="submission" date="2024-02" db="EMBL/GenBank/DDBJ databases">
        <title>High-quality chromosome-scale genome assembly of Pensacola bahiagrass (Paspalum notatum Flugge var. saurae).</title>
        <authorList>
            <person name="Vega J.M."/>
            <person name="Podio M."/>
            <person name="Orjuela J."/>
            <person name="Siena L.A."/>
            <person name="Pessino S.C."/>
            <person name="Combes M.C."/>
            <person name="Mariac C."/>
            <person name="Albertini E."/>
            <person name="Pupilli F."/>
            <person name="Ortiz J.P.A."/>
            <person name="Leblanc O."/>
        </authorList>
    </citation>
    <scope>NUCLEOTIDE SEQUENCE [LARGE SCALE GENOMIC DNA]</scope>
    <source>
        <strain evidence="2">R1</strain>
        <tissue evidence="2">Leaf</tissue>
    </source>
</reference>
<sequence length="618" mass="69095">MALLGDPTTRPDEDVCFVPSSYAINASLREWEDTVAVTWAMRAPSSTGPKEVEAVLREEFQLRPGKVTVTGHHPEAFLINFQHPHHCDVAVKQGYAKRRGIDVRFIRWRSLSSALGVTLLYRVKLCLDGIPDHAWDPDIVERIISRRCALETIETNLINPDETKTVDLWAWTANPSSIPKKIWLSFTSQARDAKLSSVLVMETPPEHWQSGSKYGVIVHLEEIHDYTVKSRDEQGNITPGIRRLPRWNLGVIDGQPRPSRAFEDFPHHPPPPRQQRDERRDERDRRRYQEKEERGVWGRYNNDHPDFERGRRWRRHDGEDSDDEGHGRRDFGGRVGRGKLHGHDSVYRERERSPGRRNWDGASHHGRQRTDSIDIVHPILQVNPPIAPPLKQPVQARSENPEVNPSVDPPLQQPVQAQSEKQDSYIECKLQVRTLQKEFRRLLQLADGQVNATQLLSSFLQDCMGKALALAHTLGMGTASGPGGNEALSAPAPPREVAQLIPVNGAFNRILDMLPQPLAAAERAPNATGDASIDVVEKALQQMELLADPPEDQSQAPASPVLIGAEETRGISALFCNPVQPVLQAPTPAPTKATTPPVPPAGVSNVPSTCHRYVEVHA</sequence>
<evidence type="ECO:0000313" key="3">
    <source>
        <dbReference type="Proteomes" id="UP001341281"/>
    </source>
</evidence>
<evidence type="ECO:0000256" key="1">
    <source>
        <dbReference type="SAM" id="MobiDB-lite"/>
    </source>
</evidence>
<feature type="compositionally biased region" description="Basic and acidic residues" evidence="1">
    <location>
        <begin position="274"/>
        <end position="310"/>
    </location>
</feature>
<feature type="region of interest" description="Disordered" evidence="1">
    <location>
        <begin position="252"/>
        <end position="370"/>
    </location>
</feature>
<feature type="region of interest" description="Disordered" evidence="1">
    <location>
        <begin position="383"/>
        <end position="420"/>
    </location>
</feature>
<dbReference type="Proteomes" id="UP001341281">
    <property type="component" value="Chromosome 06"/>
</dbReference>
<dbReference type="AlphaFoldDB" id="A0AAQ3WYT7"/>
<dbReference type="PANTHER" id="PTHR33087:SF21">
    <property type="entry name" value="OS03G0782100 PROTEIN"/>
    <property type="match status" value="1"/>
</dbReference>
<proteinExistence type="predicted"/>
<name>A0AAQ3WYT7_PASNO</name>